<protein>
    <recommendedName>
        <fullName evidence="5">PIN domain-containing protein</fullName>
    </recommendedName>
</protein>
<dbReference type="Proteomes" id="UP001501005">
    <property type="component" value="Unassembled WGS sequence"/>
</dbReference>
<evidence type="ECO:0000256" key="3">
    <source>
        <dbReference type="ARBA" id="ARBA00022801"/>
    </source>
</evidence>
<evidence type="ECO:0000259" key="5">
    <source>
        <dbReference type="Pfam" id="PF01850"/>
    </source>
</evidence>
<dbReference type="Pfam" id="PF01850">
    <property type="entry name" value="PIN"/>
    <property type="match status" value="1"/>
</dbReference>
<evidence type="ECO:0000256" key="4">
    <source>
        <dbReference type="ARBA" id="ARBA00022842"/>
    </source>
</evidence>
<evidence type="ECO:0000313" key="7">
    <source>
        <dbReference type="Proteomes" id="UP001501005"/>
    </source>
</evidence>
<keyword evidence="1" id="KW-0540">Nuclease</keyword>
<sequence>MGETDRPESVYLDSNCFIDWAQGTESSREAESMLRAAKAGHVRLYTSTVTFAEARGTTASAHRLHIRNLLQEPYITLVEVTRRVGLLANDITAEKPKIKGLDAIHLACAVFAGAEVYVTRNFRHFTPGDTYKGVVLRTPFEFGGTGLFPASEVG</sequence>
<reference evidence="7" key="1">
    <citation type="journal article" date="2019" name="Int. J. Syst. Evol. Microbiol.">
        <title>The Global Catalogue of Microorganisms (GCM) 10K type strain sequencing project: providing services to taxonomists for standard genome sequencing and annotation.</title>
        <authorList>
            <consortium name="The Broad Institute Genomics Platform"/>
            <consortium name="The Broad Institute Genome Sequencing Center for Infectious Disease"/>
            <person name="Wu L."/>
            <person name="Ma J."/>
        </authorList>
    </citation>
    <scope>NUCLEOTIDE SEQUENCE [LARGE SCALE GENOMIC DNA]</scope>
    <source>
        <strain evidence="7">JCM 10673</strain>
    </source>
</reference>
<proteinExistence type="predicted"/>
<dbReference type="EMBL" id="BAAAHG010000049">
    <property type="protein sequence ID" value="GAA0925928.1"/>
    <property type="molecule type" value="Genomic_DNA"/>
</dbReference>
<feature type="domain" description="PIN" evidence="5">
    <location>
        <begin position="10"/>
        <end position="121"/>
    </location>
</feature>
<name>A0ABP3ZQZ8_9ACTN</name>
<keyword evidence="4" id="KW-0460">Magnesium</keyword>
<accession>A0ABP3ZQZ8</accession>
<gene>
    <name evidence="6" type="ORF">GCM10009549_47070</name>
</gene>
<dbReference type="InterPro" id="IPR029060">
    <property type="entry name" value="PIN-like_dom_sf"/>
</dbReference>
<dbReference type="SUPFAM" id="SSF88723">
    <property type="entry name" value="PIN domain-like"/>
    <property type="match status" value="1"/>
</dbReference>
<keyword evidence="2" id="KW-0479">Metal-binding</keyword>
<evidence type="ECO:0000256" key="2">
    <source>
        <dbReference type="ARBA" id="ARBA00022723"/>
    </source>
</evidence>
<dbReference type="InterPro" id="IPR002716">
    <property type="entry name" value="PIN_dom"/>
</dbReference>
<keyword evidence="7" id="KW-1185">Reference proteome</keyword>
<dbReference type="Gene3D" id="3.40.50.1010">
    <property type="entry name" value="5'-nuclease"/>
    <property type="match status" value="1"/>
</dbReference>
<keyword evidence="3" id="KW-0378">Hydrolase</keyword>
<comment type="caution">
    <text evidence="6">The sequence shown here is derived from an EMBL/GenBank/DDBJ whole genome shotgun (WGS) entry which is preliminary data.</text>
</comment>
<organism evidence="6 7">
    <name type="scientific">Streptomyces thermoalcalitolerans</name>
    <dbReference type="NCBI Taxonomy" id="65605"/>
    <lineage>
        <taxon>Bacteria</taxon>
        <taxon>Bacillati</taxon>
        <taxon>Actinomycetota</taxon>
        <taxon>Actinomycetes</taxon>
        <taxon>Kitasatosporales</taxon>
        <taxon>Streptomycetaceae</taxon>
        <taxon>Streptomyces</taxon>
    </lineage>
</organism>
<evidence type="ECO:0000313" key="6">
    <source>
        <dbReference type="EMBL" id="GAA0925928.1"/>
    </source>
</evidence>
<evidence type="ECO:0000256" key="1">
    <source>
        <dbReference type="ARBA" id="ARBA00022722"/>
    </source>
</evidence>